<gene>
    <name evidence="1" type="ORF">CROQUDRAFT_54997</name>
</gene>
<reference evidence="1" key="1">
    <citation type="submission" date="2013-11" db="EMBL/GenBank/DDBJ databases">
        <title>Genome sequence of the fusiform rust pathogen reveals effectors for host alternation and coevolution with pine.</title>
        <authorList>
            <consortium name="DOE Joint Genome Institute"/>
            <person name="Smith K."/>
            <person name="Pendleton A."/>
            <person name="Kubisiak T."/>
            <person name="Anderson C."/>
            <person name="Salamov A."/>
            <person name="Aerts A."/>
            <person name="Riley R."/>
            <person name="Clum A."/>
            <person name="Lindquist E."/>
            <person name="Ence D."/>
            <person name="Campbell M."/>
            <person name="Kronenberg Z."/>
            <person name="Feau N."/>
            <person name="Dhillon B."/>
            <person name="Hamelin R."/>
            <person name="Burleigh J."/>
            <person name="Smith J."/>
            <person name="Yandell M."/>
            <person name="Nelson C."/>
            <person name="Grigoriev I."/>
            <person name="Davis J."/>
        </authorList>
    </citation>
    <scope>NUCLEOTIDE SEQUENCE</scope>
    <source>
        <strain evidence="1">G11</strain>
    </source>
</reference>
<evidence type="ECO:0000313" key="1">
    <source>
        <dbReference type="EMBL" id="KAG0139246.1"/>
    </source>
</evidence>
<proteinExistence type="predicted"/>
<feature type="non-terminal residue" evidence="1">
    <location>
        <position position="330"/>
    </location>
</feature>
<sequence length="330" mass="37539">MISESSSTDTIHNNPIYHSNPLTTTIMTSNPTDPITSLGSTVESSLVFGTPVQQYAQKFLNILHKFQLTTKLTDENYYAWHQPILELFMSIDYHQYLLKSEFKAPSLNDEQHNKAKFIITTYILKLCDENNEAQSHATLKVGTGIDMSVDYNPYKLWDFLKTGHFSLTEGKLRIVDKALHDYKQNSSDSLTSHVDKSEKLMQEYYNYGGEMSDVQYARLLMSATPTRDSNDTLTAVIYAVVVPFTHQGLSNYLRQMESNSTWTSPVIQEVNACSANSLGLKNHNKFSNTAGRYQEKCTPTRCIGPHKYRDCFARPGNKKQKAEWIAKKEA</sequence>
<dbReference type="AlphaFoldDB" id="A0A9P6N8K8"/>
<name>A0A9P6N8K8_9BASI</name>
<accession>A0A9P6N8K8</accession>
<keyword evidence="2" id="KW-1185">Reference proteome</keyword>
<dbReference type="EMBL" id="MU167669">
    <property type="protein sequence ID" value="KAG0139246.1"/>
    <property type="molecule type" value="Genomic_DNA"/>
</dbReference>
<dbReference type="OrthoDB" id="2506674at2759"/>
<dbReference type="Proteomes" id="UP000886653">
    <property type="component" value="Unassembled WGS sequence"/>
</dbReference>
<comment type="caution">
    <text evidence="1">The sequence shown here is derived from an EMBL/GenBank/DDBJ whole genome shotgun (WGS) entry which is preliminary data.</text>
</comment>
<organism evidence="1 2">
    <name type="scientific">Cronartium quercuum f. sp. fusiforme G11</name>
    <dbReference type="NCBI Taxonomy" id="708437"/>
    <lineage>
        <taxon>Eukaryota</taxon>
        <taxon>Fungi</taxon>
        <taxon>Dikarya</taxon>
        <taxon>Basidiomycota</taxon>
        <taxon>Pucciniomycotina</taxon>
        <taxon>Pucciniomycetes</taxon>
        <taxon>Pucciniales</taxon>
        <taxon>Coleosporiaceae</taxon>
        <taxon>Cronartium</taxon>
    </lineage>
</organism>
<evidence type="ECO:0000313" key="2">
    <source>
        <dbReference type="Proteomes" id="UP000886653"/>
    </source>
</evidence>
<protein>
    <submittedName>
        <fullName evidence="1">Uncharacterized protein</fullName>
    </submittedName>
</protein>